<dbReference type="Pfam" id="PF13692">
    <property type="entry name" value="Glyco_trans_1_4"/>
    <property type="match status" value="1"/>
</dbReference>
<dbReference type="Pfam" id="PF02585">
    <property type="entry name" value="PIG-L"/>
    <property type="match status" value="1"/>
</dbReference>
<sequence>MFGTFAEPELVPYQSMGPLPWRSLLVLAPHPDDEVFGCGGLLATAADQGVSCRVLVLTDGAAAGDAEVRVAESRRAATVLGYARDPDALQFLRHPDRELQPDEGLLRELRKHAEQLAADVVLAPSPFEIHPDHRAACVAAVLVARELQCPVLFYEVGQALMPNRLVDITAQLARKQAAMACFESQLCEQAYAEQILALNRFRAYTLGSQVSHAEAFWLLQPEQLRGAVAGVAEQLRQNLVARLHSTPSNAGALTSGPCPEQQATDQAMPERISVLVRSMDRDSLRACLAGLVAQRADLLHEVVVVNATGRAHRPLKDFELPDTLPLRLIEPGRALDRAAAANHALEQSQGELLLMLDDDDLVDPTHLERLHAALTAAPAAIAAYSGVRLVDQDGLPQGELDEPFDRLRLWCANYLPIHAVLFRRAALAPGQRFDERLPVYEDWAFWLQLAQRGEFVHVPGCSATYRLAGASGLGRDAAPDFVSHARARTYESLRATLSSETLERLLAWAESLRVQHGDALRHLDAERRKGQRQLQQLAEQTLVLQACDRELETTRRQAELDHQQAQQQVAEMQRYQHQVLRDLEQQRQGYQALEQAFQGLQASLSWRITAPLRAVRSWVSPQGVRRMARALPLAPARKQQVKLWLSSMPWGRTLLRRLAPGAPSAPQGVPPLDKEAVRRDAEAALDRFLASSGRLRFDAAGPSPQVSVIVVLYNQAGLTLWCLEALAASRGVRFELLVVDNASSDRVPALLQRIDGATLLPQTENLGFLRAVNLAAQHARGEHLLLLNNDAVVEPDTLAHALERLQAEPDVGAVGGPIMLWDGRLQEAGSIVWNDGSCLGYGRGDDPDSGPYRFVRDVDYCSGAFLMVRHALWRQCGGFDERYAPAYYEESDLCMRLIEGGYRIVYDPRVRVRHFEFASDAGSGRALELQARNRVRFADAHQSALCQQQDPDGLNVLRARQRLKPGACRVLVVDDRTPLPWLGQGYPRACSLVQALAGAGHAVTHYPLQFPHEDWADVYRALPERVEVMLDLGLAGLEDFLSRREGHYQLLIVSRPHNMQALSALRARRPELFAGLRWVYDAEALFSLREIVKASVQGRPLSNAQQRRLVSDELDLVREANTVLAVSDAEATHYRAAGFADVRVLGHSLMLKPTPARFEERHGFLFVGAIQSDDSPNGDSLLWFAREVWPLIEAELGDTAHLDVVGPCDSAAVRALANARIRVHGRVDHLDSWLNQARVFLAPTRFAAGIPHKAHEAAAAGLPVAASSLIAQQLSWQEWMPHGSTPLALAQACVKLHTDAAYWSQMRAQALEAVAEDCDPSAFERQVLALLPD</sequence>
<dbReference type="Gene3D" id="3.40.50.2000">
    <property type="entry name" value="Glycogen Phosphorylase B"/>
    <property type="match status" value="1"/>
</dbReference>
<accession>A0A931NIF9</accession>
<feature type="coiled-coil region" evidence="1">
    <location>
        <begin position="520"/>
        <end position="603"/>
    </location>
</feature>
<dbReference type="SUPFAM" id="SSF102588">
    <property type="entry name" value="LmbE-like"/>
    <property type="match status" value="1"/>
</dbReference>
<dbReference type="PANTHER" id="PTHR43179">
    <property type="entry name" value="RHAMNOSYLTRANSFERASE WBBL"/>
    <property type="match status" value="1"/>
</dbReference>
<dbReference type="InterPro" id="IPR029044">
    <property type="entry name" value="Nucleotide-diphossugar_trans"/>
</dbReference>
<dbReference type="Gene3D" id="3.40.50.10320">
    <property type="entry name" value="LmbE-like"/>
    <property type="match status" value="1"/>
</dbReference>
<dbReference type="PANTHER" id="PTHR43179:SF7">
    <property type="entry name" value="RHAMNOSYLTRANSFERASE WBBL"/>
    <property type="match status" value="1"/>
</dbReference>
<dbReference type="Gene3D" id="3.90.550.10">
    <property type="entry name" value="Spore Coat Polysaccharide Biosynthesis Protein SpsA, Chain A"/>
    <property type="match status" value="2"/>
</dbReference>
<dbReference type="InterPro" id="IPR003737">
    <property type="entry name" value="GlcNAc_PI_deacetylase-related"/>
</dbReference>
<dbReference type="RefSeq" id="WP_198111785.1">
    <property type="nucleotide sequence ID" value="NZ_JAEDAK010000009.1"/>
</dbReference>
<name>A0A931NIF9_9BURK</name>
<keyword evidence="4" id="KW-1185">Reference proteome</keyword>
<dbReference type="InterPro" id="IPR024078">
    <property type="entry name" value="LmbE-like_dom_sf"/>
</dbReference>
<reference evidence="3" key="1">
    <citation type="submission" date="2020-12" db="EMBL/GenBank/DDBJ databases">
        <title>The genome sequence of Inhella sp. 1Y17.</title>
        <authorList>
            <person name="Liu Y."/>
        </authorList>
    </citation>
    <scope>NUCLEOTIDE SEQUENCE</scope>
    <source>
        <strain evidence="3">1Y17</strain>
    </source>
</reference>
<organism evidence="3 4">
    <name type="scientific">Inhella proteolytica</name>
    <dbReference type="NCBI Taxonomy" id="2795029"/>
    <lineage>
        <taxon>Bacteria</taxon>
        <taxon>Pseudomonadati</taxon>
        <taxon>Pseudomonadota</taxon>
        <taxon>Betaproteobacteria</taxon>
        <taxon>Burkholderiales</taxon>
        <taxon>Sphaerotilaceae</taxon>
        <taxon>Inhella</taxon>
    </lineage>
</organism>
<keyword evidence="1" id="KW-0175">Coiled coil</keyword>
<dbReference type="SUPFAM" id="SSF53756">
    <property type="entry name" value="UDP-Glycosyltransferase/glycogen phosphorylase"/>
    <property type="match status" value="1"/>
</dbReference>
<evidence type="ECO:0000256" key="1">
    <source>
        <dbReference type="SAM" id="Coils"/>
    </source>
</evidence>
<proteinExistence type="predicted"/>
<dbReference type="Pfam" id="PF00535">
    <property type="entry name" value="Glycos_transf_2"/>
    <property type="match status" value="2"/>
</dbReference>
<dbReference type="InterPro" id="IPR001173">
    <property type="entry name" value="Glyco_trans_2-like"/>
</dbReference>
<dbReference type="EMBL" id="JAEDAK010000009">
    <property type="protein sequence ID" value="MBH9578014.1"/>
    <property type="molecule type" value="Genomic_DNA"/>
</dbReference>
<feature type="domain" description="Glycosyltransferase 2-like" evidence="2">
    <location>
        <begin position="282"/>
        <end position="385"/>
    </location>
</feature>
<protein>
    <submittedName>
        <fullName evidence="3">Glycosyltransferase</fullName>
    </submittedName>
</protein>
<feature type="domain" description="Glycosyltransferase 2-like" evidence="2">
    <location>
        <begin position="707"/>
        <end position="817"/>
    </location>
</feature>
<dbReference type="SUPFAM" id="SSF53448">
    <property type="entry name" value="Nucleotide-diphospho-sugar transferases"/>
    <property type="match status" value="2"/>
</dbReference>
<evidence type="ECO:0000313" key="4">
    <source>
        <dbReference type="Proteomes" id="UP000613266"/>
    </source>
</evidence>
<evidence type="ECO:0000313" key="3">
    <source>
        <dbReference type="EMBL" id="MBH9578014.1"/>
    </source>
</evidence>
<dbReference type="CDD" id="cd04186">
    <property type="entry name" value="GT_2_like_c"/>
    <property type="match status" value="1"/>
</dbReference>
<dbReference type="Proteomes" id="UP000613266">
    <property type="component" value="Unassembled WGS sequence"/>
</dbReference>
<comment type="caution">
    <text evidence="3">The sequence shown here is derived from an EMBL/GenBank/DDBJ whole genome shotgun (WGS) entry which is preliminary data.</text>
</comment>
<gene>
    <name evidence="3" type="ORF">I7X39_14000</name>
</gene>
<evidence type="ECO:0000259" key="2">
    <source>
        <dbReference type="Pfam" id="PF00535"/>
    </source>
</evidence>